<reference evidence="13" key="1">
    <citation type="submission" date="2025-08" db="UniProtKB">
        <authorList>
            <consortium name="Ensembl"/>
        </authorList>
    </citation>
    <scope>IDENTIFICATION</scope>
</reference>
<dbReference type="AlphaFoldDB" id="A0A8C6SCB5"/>
<dbReference type="Gene3D" id="3.80.10.10">
    <property type="entry name" value="Ribonuclease Inhibitor"/>
    <property type="match status" value="1"/>
</dbReference>
<evidence type="ECO:0000256" key="7">
    <source>
        <dbReference type="ARBA" id="ARBA00022771"/>
    </source>
</evidence>
<feature type="domain" description="RING-type" evidence="11">
    <location>
        <begin position="39"/>
        <end position="79"/>
    </location>
</feature>
<evidence type="ECO:0000256" key="10">
    <source>
        <dbReference type="PROSITE-ProRule" id="PRU00175"/>
    </source>
</evidence>
<dbReference type="GO" id="GO:0008270">
    <property type="term" value="F:zinc ion binding"/>
    <property type="evidence" value="ECO:0007669"/>
    <property type="project" value="UniProtKB-KW"/>
</dbReference>
<name>A0A8C6SCB5_9GOBI</name>
<dbReference type="PROSITE" id="PS00518">
    <property type="entry name" value="ZF_RING_1"/>
    <property type="match status" value="1"/>
</dbReference>
<keyword evidence="14" id="KW-1185">Reference proteome</keyword>
<dbReference type="SUPFAM" id="SSF57850">
    <property type="entry name" value="RING/U-box"/>
    <property type="match status" value="1"/>
</dbReference>
<sequence>MTHLLCDTAAPAFTSRSLCLKRLKGNNERESPGPAPLSCCLCGSVLRDPVSSSCGHWLCRHCLSSTWDQSSSTQSCPQCGPGLSLHSTLQSSYKSVLEQRCESVSEGAETGARTSLNRIYTELYITEGLSEEVSTQHEERQMETLSKKTVHDAPIRCQDIFKALPSEHKAIRVVLTCGVAGVGKTFSVVKFSLDWAQGSENQELELVVPLSFRELNLVREQRYSLLTLIHVFHPSLKELSAQTLAHSKVLFICDGLDESRLSLDFSRELISEVTQESEVSQLLVNLIRGSLLPSALIWITSRPAAANQIPARCVHRFTEVRGFITDQQKEQYFRKRFTDSEQCDRVLSHIRTSRSLHNMSQIPVFCWITATVLDHMVRSEQSGPLPQTLTDMYAHFLLVQTQRKRKYSQESSGPELTQADCELLLKLGRLAFEQLQRGNIMFYQEDLQQVGLDLSEASVYSGLCTEIFKRESVIFNKSVYCFIHLSVQEFLAAIYHIHTFNCENKKNKNILQRVKDLFKTTLEEILIKTLQQSFLCPNGRLDLFVRFLHGLTLESNQRLLGALLGPSQIDSETRQRVINNLKKMNTKDISPDRSINIFHCLTELNDHSLHQQIQDFLKSDRSEKLSESQCSALAYMLQMSEDVLEELDLQKYNTSEEGRLRLVPAVRNCRKAEFSGCKLSKVHLEVVASALKSSPSHLRHLDLNNNSVVNSEMKVLCDGLQSPNCQLETLILWRCSLSESSCSSLASALKSNPSHLRQLSLNFNPNLKDSGVERLCDFLQNLDCRLYSLRSVHSYCHTLDMFHSFTSVMNTSPSR</sequence>
<dbReference type="Proteomes" id="UP000694523">
    <property type="component" value="Unplaced"/>
</dbReference>
<keyword evidence="2" id="KW-0963">Cytoplasm</keyword>
<evidence type="ECO:0000256" key="9">
    <source>
        <dbReference type="ARBA" id="ARBA00022840"/>
    </source>
</evidence>
<reference evidence="13" key="2">
    <citation type="submission" date="2025-09" db="UniProtKB">
        <authorList>
            <consortium name="Ensembl"/>
        </authorList>
    </citation>
    <scope>IDENTIFICATION</scope>
</reference>
<evidence type="ECO:0000256" key="3">
    <source>
        <dbReference type="ARBA" id="ARBA00022614"/>
    </source>
</evidence>
<keyword evidence="9" id="KW-0067">ATP-binding</keyword>
<evidence type="ECO:0000256" key="5">
    <source>
        <dbReference type="ARBA" id="ARBA00022737"/>
    </source>
</evidence>
<evidence type="ECO:0000259" key="11">
    <source>
        <dbReference type="PROSITE" id="PS50089"/>
    </source>
</evidence>
<protein>
    <submittedName>
        <fullName evidence="13">Uncharacterized protein</fullName>
    </submittedName>
</protein>
<dbReference type="InterPro" id="IPR001841">
    <property type="entry name" value="Znf_RING"/>
</dbReference>
<evidence type="ECO:0000256" key="4">
    <source>
        <dbReference type="ARBA" id="ARBA00022723"/>
    </source>
</evidence>
<accession>A0A8C6SCB5</accession>
<evidence type="ECO:0000256" key="1">
    <source>
        <dbReference type="ARBA" id="ARBA00004496"/>
    </source>
</evidence>
<dbReference type="Gene3D" id="3.30.40.10">
    <property type="entry name" value="Zinc/RING finger domain, C3HC4 (zinc finger)"/>
    <property type="match status" value="1"/>
</dbReference>
<dbReference type="InterPro" id="IPR041267">
    <property type="entry name" value="NLRP_HD2"/>
</dbReference>
<feature type="domain" description="NACHT" evidence="12">
    <location>
        <begin position="172"/>
        <end position="305"/>
    </location>
</feature>
<dbReference type="SMART" id="SM01288">
    <property type="entry name" value="FISNA"/>
    <property type="match status" value="1"/>
</dbReference>
<dbReference type="Pfam" id="PF14484">
    <property type="entry name" value="FISNA"/>
    <property type="match status" value="1"/>
</dbReference>
<keyword evidence="3" id="KW-0433">Leucine-rich repeat</keyword>
<evidence type="ECO:0000313" key="14">
    <source>
        <dbReference type="Proteomes" id="UP000694523"/>
    </source>
</evidence>
<evidence type="ECO:0000313" key="13">
    <source>
        <dbReference type="Ensembl" id="ENSNMLP00000004812.1"/>
    </source>
</evidence>
<dbReference type="Pfam" id="PF05729">
    <property type="entry name" value="NACHT"/>
    <property type="match status" value="1"/>
</dbReference>
<keyword evidence="8" id="KW-0862">Zinc</keyword>
<dbReference type="Gene3D" id="3.40.50.300">
    <property type="entry name" value="P-loop containing nucleotide triphosphate hydrolases"/>
    <property type="match status" value="1"/>
</dbReference>
<proteinExistence type="predicted"/>
<keyword evidence="6" id="KW-0547">Nucleotide-binding</keyword>
<dbReference type="Ensembl" id="ENSNMLT00000005497.1">
    <property type="protein sequence ID" value="ENSNMLP00000004812.1"/>
    <property type="gene ID" value="ENSNMLG00000003508.1"/>
</dbReference>
<dbReference type="PANTHER" id="PTHR24106">
    <property type="entry name" value="NACHT, LRR AND CARD DOMAINS-CONTAINING"/>
    <property type="match status" value="1"/>
</dbReference>
<dbReference type="SMART" id="SM00184">
    <property type="entry name" value="RING"/>
    <property type="match status" value="1"/>
</dbReference>
<dbReference type="PROSITE" id="PS50837">
    <property type="entry name" value="NACHT"/>
    <property type="match status" value="1"/>
</dbReference>
<dbReference type="PROSITE" id="PS50089">
    <property type="entry name" value="ZF_RING_2"/>
    <property type="match status" value="1"/>
</dbReference>
<dbReference type="GO" id="GO:0005737">
    <property type="term" value="C:cytoplasm"/>
    <property type="evidence" value="ECO:0007669"/>
    <property type="project" value="UniProtKB-SubCell"/>
</dbReference>
<dbReference type="InterPro" id="IPR007111">
    <property type="entry name" value="NACHT_NTPase"/>
</dbReference>
<dbReference type="InterPro" id="IPR017907">
    <property type="entry name" value="Znf_RING_CS"/>
</dbReference>
<dbReference type="Pfam" id="PF17776">
    <property type="entry name" value="NLRC4_HD2"/>
    <property type="match status" value="1"/>
</dbReference>
<organism evidence="13 14">
    <name type="scientific">Neogobius melanostomus</name>
    <name type="common">round goby</name>
    <dbReference type="NCBI Taxonomy" id="47308"/>
    <lineage>
        <taxon>Eukaryota</taxon>
        <taxon>Metazoa</taxon>
        <taxon>Chordata</taxon>
        <taxon>Craniata</taxon>
        <taxon>Vertebrata</taxon>
        <taxon>Euteleostomi</taxon>
        <taxon>Actinopterygii</taxon>
        <taxon>Neopterygii</taxon>
        <taxon>Teleostei</taxon>
        <taxon>Neoteleostei</taxon>
        <taxon>Acanthomorphata</taxon>
        <taxon>Gobiaria</taxon>
        <taxon>Gobiiformes</taxon>
        <taxon>Gobioidei</taxon>
        <taxon>Gobiidae</taxon>
        <taxon>Benthophilinae</taxon>
        <taxon>Neogobiini</taxon>
        <taxon>Neogobius</taxon>
    </lineage>
</organism>
<dbReference type="SUPFAM" id="SSF52047">
    <property type="entry name" value="RNI-like"/>
    <property type="match status" value="1"/>
</dbReference>
<evidence type="ECO:0000256" key="2">
    <source>
        <dbReference type="ARBA" id="ARBA00022490"/>
    </source>
</evidence>
<dbReference type="InterPro" id="IPR013083">
    <property type="entry name" value="Znf_RING/FYVE/PHD"/>
</dbReference>
<keyword evidence="7 10" id="KW-0863">Zinc-finger</keyword>
<evidence type="ECO:0000256" key="6">
    <source>
        <dbReference type="ARBA" id="ARBA00022741"/>
    </source>
</evidence>
<dbReference type="InterPro" id="IPR029495">
    <property type="entry name" value="NACHT-assoc"/>
</dbReference>
<keyword evidence="4" id="KW-0479">Metal-binding</keyword>
<keyword evidence="5" id="KW-0677">Repeat</keyword>
<evidence type="ECO:0000259" key="12">
    <source>
        <dbReference type="PROSITE" id="PS50837"/>
    </source>
</evidence>
<dbReference type="InterPro" id="IPR032675">
    <property type="entry name" value="LRR_dom_sf"/>
</dbReference>
<comment type="subcellular location">
    <subcellularLocation>
        <location evidence="1">Cytoplasm</location>
    </subcellularLocation>
</comment>
<dbReference type="SMART" id="SM00368">
    <property type="entry name" value="LRR_RI"/>
    <property type="match status" value="3"/>
</dbReference>
<dbReference type="InterPro" id="IPR051261">
    <property type="entry name" value="NLR"/>
</dbReference>
<dbReference type="InterPro" id="IPR027417">
    <property type="entry name" value="P-loop_NTPase"/>
</dbReference>
<evidence type="ECO:0000256" key="8">
    <source>
        <dbReference type="ARBA" id="ARBA00022833"/>
    </source>
</evidence>
<dbReference type="Pfam" id="PF17779">
    <property type="entry name" value="WHD_NOD2"/>
    <property type="match status" value="1"/>
</dbReference>
<dbReference type="InterPro" id="IPR041075">
    <property type="entry name" value="NOD1/2_WH"/>
</dbReference>
<dbReference type="FunFam" id="3.40.50.300:FF:001524">
    <property type="entry name" value="Si:dkey-126g1.7"/>
    <property type="match status" value="1"/>
</dbReference>
<dbReference type="GO" id="GO:0005524">
    <property type="term" value="F:ATP binding"/>
    <property type="evidence" value="ECO:0007669"/>
    <property type="project" value="UniProtKB-KW"/>
</dbReference>